<dbReference type="PANTHER" id="PTHR24282">
    <property type="entry name" value="CYTOCHROME P450 FAMILY MEMBER"/>
    <property type="match status" value="1"/>
</dbReference>
<dbReference type="GO" id="GO:0016020">
    <property type="term" value="C:membrane"/>
    <property type="evidence" value="ECO:0007669"/>
    <property type="project" value="UniProtKB-SubCell"/>
</dbReference>
<evidence type="ECO:0000256" key="2">
    <source>
        <dbReference type="ARBA" id="ARBA00010617"/>
    </source>
</evidence>
<protein>
    <submittedName>
        <fullName evidence="14">Cytochrome P450 734A1-like</fullName>
    </submittedName>
</protein>
<keyword evidence="6 13" id="KW-1133">Transmembrane helix</keyword>
<dbReference type="PROSITE" id="PS00086">
    <property type="entry name" value="CYTOCHROME_P450"/>
    <property type="match status" value="1"/>
</dbReference>
<evidence type="ECO:0000256" key="10">
    <source>
        <dbReference type="ARBA" id="ARBA00023136"/>
    </source>
</evidence>
<dbReference type="InterPro" id="IPR002401">
    <property type="entry name" value="Cyt_P450_E_grp-I"/>
</dbReference>
<reference evidence="14" key="1">
    <citation type="submission" date="2018-02" db="EMBL/GenBank/DDBJ databases">
        <title>Rhizophora mucronata_Transcriptome.</title>
        <authorList>
            <person name="Meera S.P."/>
            <person name="Sreeshan A."/>
            <person name="Augustine A."/>
        </authorList>
    </citation>
    <scope>NUCLEOTIDE SEQUENCE</scope>
    <source>
        <tissue evidence="14">Leaf</tissue>
    </source>
</reference>
<keyword evidence="5 11" id="KW-0479">Metal-binding</keyword>
<evidence type="ECO:0000313" key="14">
    <source>
        <dbReference type="EMBL" id="MBW92328.1"/>
    </source>
</evidence>
<evidence type="ECO:0000256" key="1">
    <source>
        <dbReference type="ARBA" id="ARBA00004167"/>
    </source>
</evidence>
<evidence type="ECO:0000256" key="4">
    <source>
        <dbReference type="ARBA" id="ARBA00022692"/>
    </source>
</evidence>
<keyword evidence="10 13" id="KW-0472">Membrane</keyword>
<accession>A0A2P2JFS9</accession>
<comment type="subcellular location">
    <subcellularLocation>
        <location evidence="1">Membrane</location>
        <topology evidence="1">Single-pass membrane protein</topology>
    </subcellularLocation>
</comment>
<dbReference type="GO" id="GO:0016705">
    <property type="term" value="F:oxidoreductase activity, acting on paired donors, with incorporation or reduction of molecular oxygen"/>
    <property type="evidence" value="ECO:0007669"/>
    <property type="project" value="InterPro"/>
</dbReference>
<name>A0A2P2JFS9_RHIMU</name>
<keyword evidence="8 11" id="KW-0408">Iron</keyword>
<dbReference type="SUPFAM" id="SSF48264">
    <property type="entry name" value="Cytochrome P450"/>
    <property type="match status" value="1"/>
</dbReference>
<evidence type="ECO:0000256" key="8">
    <source>
        <dbReference type="ARBA" id="ARBA00023004"/>
    </source>
</evidence>
<dbReference type="InterPro" id="IPR017972">
    <property type="entry name" value="Cyt_P450_CS"/>
</dbReference>
<organism evidence="14">
    <name type="scientific">Rhizophora mucronata</name>
    <name type="common">Asiatic mangrove</name>
    <dbReference type="NCBI Taxonomy" id="61149"/>
    <lineage>
        <taxon>Eukaryota</taxon>
        <taxon>Viridiplantae</taxon>
        <taxon>Streptophyta</taxon>
        <taxon>Embryophyta</taxon>
        <taxon>Tracheophyta</taxon>
        <taxon>Spermatophyta</taxon>
        <taxon>Magnoliopsida</taxon>
        <taxon>eudicotyledons</taxon>
        <taxon>Gunneridae</taxon>
        <taxon>Pentapetalae</taxon>
        <taxon>rosids</taxon>
        <taxon>fabids</taxon>
        <taxon>Malpighiales</taxon>
        <taxon>Rhizophoraceae</taxon>
        <taxon>Rhizophora</taxon>
    </lineage>
</organism>
<dbReference type="PANTHER" id="PTHR24282:SF211">
    <property type="entry name" value="CYTOCHROME P450-RELATED"/>
    <property type="match status" value="1"/>
</dbReference>
<dbReference type="Pfam" id="PF00067">
    <property type="entry name" value="p450"/>
    <property type="match status" value="1"/>
</dbReference>
<dbReference type="InterPro" id="IPR050665">
    <property type="entry name" value="Cytochrome_P450_Monooxygen"/>
</dbReference>
<keyword evidence="9 12" id="KW-0503">Monooxygenase</keyword>
<evidence type="ECO:0000256" key="7">
    <source>
        <dbReference type="ARBA" id="ARBA00023002"/>
    </source>
</evidence>
<dbReference type="PRINTS" id="PR00385">
    <property type="entry name" value="P450"/>
</dbReference>
<dbReference type="GO" id="GO:0005506">
    <property type="term" value="F:iron ion binding"/>
    <property type="evidence" value="ECO:0007669"/>
    <property type="project" value="InterPro"/>
</dbReference>
<dbReference type="Gene3D" id="1.10.630.10">
    <property type="entry name" value="Cytochrome P450"/>
    <property type="match status" value="1"/>
</dbReference>
<dbReference type="GO" id="GO:0004497">
    <property type="term" value="F:monooxygenase activity"/>
    <property type="evidence" value="ECO:0007669"/>
    <property type="project" value="UniProtKB-KW"/>
</dbReference>
<dbReference type="FunFam" id="1.10.630.10:FF:000029">
    <property type="entry name" value="Cytochrome P450 734A1"/>
    <property type="match status" value="1"/>
</dbReference>
<evidence type="ECO:0000256" key="3">
    <source>
        <dbReference type="ARBA" id="ARBA00022617"/>
    </source>
</evidence>
<dbReference type="GO" id="GO:0020037">
    <property type="term" value="F:heme binding"/>
    <property type="evidence" value="ECO:0007669"/>
    <property type="project" value="InterPro"/>
</dbReference>
<keyword evidence="3 11" id="KW-0349">Heme</keyword>
<proteinExistence type="inferred from homology"/>
<dbReference type="PRINTS" id="PR00463">
    <property type="entry name" value="EP450I"/>
</dbReference>
<dbReference type="InterPro" id="IPR036396">
    <property type="entry name" value="Cyt_P450_sf"/>
</dbReference>
<evidence type="ECO:0000256" key="6">
    <source>
        <dbReference type="ARBA" id="ARBA00022989"/>
    </source>
</evidence>
<evidence type="ECO:0000256" key="9">
    <source>
        <dbReference type="ARBA" id="ARBA00023033"/>
    </source>
</evidence>
<evidence type="ECO:0000256" key="5">
    <source>
        <dbReference type="ARBA" id="ARBA00022723"/>
    </source>
</evidence>
<dbReference type="InterPro" id="IPR001128">
    <property type="entry name" value="Cyt_P450"/>
</dbReference>
<keyword evidence="7 12" id="KW-0560">Oxidoreductase</keyword>
<feature type="transmembrane region" description="Helical" evidence="13">
    <location>
        <begin position="6"/>
        <end position="28"/>
    </location>
</feature>
<dbReference type="AlphaFoldDB" id="A0A2P2JFS9"/>
<evidence type="ECO:0000256" key="12">
    <source>
        <dbReference type="RuleBase" id="RU000461"/>
    </source>
</evidence>
<sequence>MHLLLVAVIPVLIIYILKFIYSTIWAPWKIEVHFKKQGISGPGYRPIFGNSLDIRRLFAQAQSKSVPFNHDVLHRVSPFYYEWSRTYGKTFLYWFGSRPRLAIHDLDVIKEVLMNTSGSFEKVGMNPQAKVLFGQGLVGLKGQTWALHRRITNQAFNMERVKSWVPDIVASTMDMLEKWGEMRGGRDEFEIEVNKELHDLSADIISRTAFGSSYEEGKRIFTLQEQQMHLVSLSLRTIYIPGFRFLPTKKNRDRWRLEREMRQSVRMLIKSNSRANENARNLLSSLMSKHKNQNGEDETLGLEEIIDECKTFYFAGKETTANLLTWALLLLASHQEWQHKAREEVFRVCGTDKLPVAENMNDLKLVSLIINETLRLYSPAVLLMRKASKNVKLGTINVPAGTEFYIPVLALHHDADIWGEDATDFNPLRFNEPRKHLAMYMPFGLGPRICVGQNLAIVEAKIVLAAIIRRYSFVTSPTYVHAPMLFISIQPQYGAQIVFRKIPD</sequence>
<keyword evidence="4 13" id="KW-0812">Transmembrane</keyword>
<evidence type="ECO:0000256" key="13">
    <source>
        <dbReference type="SAM" id="Phobius"/>
    </source>
</evidence>
<dbReference type="EMBL" id="GGEC01011845">
    <property type="protein sequence ID" value="MBW92328.1"/>
    <property type="molecule type" value="Transcribed_RNA"/>
</dbReference>
<comment type="cofactor">
    <cofactor evidence="11">
        <name>heme</name>
        <dbReference type="ChEBI" id="CHEBI:30413"/>
    </cofactor>
</comment>
<comment type="similarity">
    <text evidence="2 12">Belongs to the cytochrome P450 family.</text>
</comment>
<evidence type="ECO:0000256" key="11">
    <source>
        <dbReference type="PIRSR" id="PIRSR602401-1"/>
    </source>
</evidence>
<feature type="binding site" description="axial binding residue" evidence="11">
    <location>
        <position position="450"/>
    </location>
    <ligand>
        <name>heme</name>
        <dbReference type="ChEBI" id="CHEBI:30413"/>
    </ligand>
    <ligandPart>
        <name>Fe</name>
        <dbReference type="ChEBI" id="CHEBI:18248"/>
    </ligandPart>
</feature>